<accession>A0AAU3H4J2</accession>
<evidence type="ECO:0000256" key="1">
    <source>
        <dbReference type="ARBA" id="ARBA00002919"/>
    </source>
</evidence>
<evidence type="ECO:0000256" key="2">
    <source>
        <dbReference type="ARBA" id="ARBA00004994"/>
    </source>
</evidence>
<dbReference type="NCBIfam" id="TIGR00745">
    <property type="entry name" value="apbA_panE"/>
    <property type="match status" value="1"/>
</dbReference>
<organism evidence="14">
    <name type="scientific">Streptomyces sp. NBC_01401</name>
    <dbReference type="NCBI Taxonomy" id="2903854"/>
    <lineage>
        <taxon>Bacteria</taxon>
        <taxon>Bacillati</taxon>
        <taxon>Actinomycetota</taxon>
        <taxon>Actinomycetes</taxon>
        <taxon>Kitasatosporales</taxon>
        <taxon>Streptomycetaceae</taxon>
        <taxon>Streptomyces</taxon>
    </lineage>
</organism>
<dbReference type="GO" id="GO:0005737">
    <property type="term" value="C:cytoplasm"/>
    <property type="evidence" value="ECO:0007669"/>
    <property type="project" value="TreeGrafter"/>
</dbReference>
<dbReference type="Pfam" id="PF02558">
    <property type="entry name" value="ApbA"/>
    <property type="match status" value="1"/>
</dbReference>
<dbReference type="InterPro" id="IPR003710">
    <property type="entry name" value="ApbA"/>
</dbReference>
<sequence>MPHPTGGHRPRIVVFGAGSIGCYLGGHLAQHADVTLIGRPSVLDGLRDGVTLSGGGRPTVRVPRQLLTLTQEPDAVAEADFVLVTVKSAATIPSGRELAGRLRPDAVVVSFQNGLHNTRLLRDELPAVTVLAGMVPYNVARTAPDTFHQGTGGALMIDGRSGSAPLVATLTAAGLPVEPRDDMRQVQHAKLLMNLNNAVNALSGLPLRDQLSARPYRRCLALCQEEALAAFAAAGVRPARLGPAPARIMPGILRLPDALFRRVAAAGLQVDAHARSSMWDDLEHGRATEIDGLQGEAVAMAEQHGLTAPVNARLAALVHEAERPGGRRSWPGPELLGAVVRRP</sequence>
<dbReference type="Pfam" id="PF08546">
    <property type="entry name" value="ApbA_C"/>
    <property type="match status" value="1"/>
</dbReference>
<gene>
    <name evidence="14" type="ORF">OG626_26000</name>
</gene>
<dbReference type="EMBL" id="CP109535">
    <property type="protein sequence ID" value="WTY98093.1"/>
    <property type="molecule type" value="Genomic_DNA"/>
</dbReference>
<dbReference type="GO" id="GO:0050661">
    <property type="term" value="F:NADP binding"/>
    <property type="evidence" value="ECO:0007669"/>
    <property type="project" value="TreeGrafter"/>
</dbReference>
<dbReference type="Gene3D" id="1.10.1040.10">
    <property type="entry name" value="N-(1-d-carboxylethyl)-l-norvaline Dehydrogenase, domain 2"/>
    <property type="match status" value="1"/>
</dbReference>
<evidence type="ECO:0000256" key="7">
    <source>
        <dbReference type="ARBA" id="ARBA00022857"/>
    </source>
</evidence>
<comment type="similarity">
    <text evidence="3 11">Belongs to the ketopantoate reductase family.</text>
</comment>
<dbReference type="InterPro" id="IPR013328">
    <property type="entry name" value="6PGD_dom2"/>
</dbReference>
<evidence type="ECO:0000313" key="14">
    <source>
        <dbReference type="EMBL" id="WTY98093.1"/>
    </source>
</evidence>
<evidence type="ECO:0000256" key="8">
    <source>
        <dbReference type="ARBA" id="ARBA00023002"/>
    </source>
</evidence>
<evidence type="ECO:0000256" key="9">
    <source>
        <dbReference type="ARBA" id="ARBA00032024"/>
    </source>
</evidence>
<reference evidence="14" key="1">
    <citation type="submission" date="2022-10" db="EMBL/GenBank/DDBJ databases">
        <title>The complete genomes of actinobacterial strains from the NBC collection.</title>
        <authorList>
            <person name="Joergensen T.S."/>
            <person name="Alvarez Arevalo M."/>
            <person name="Sterndorff E.B."/>
            <person name="Faurdal D."/>
            <person name="Vuksanovic O."/>
            <person name="Mourched A.-S."/>
            <person name="Charusanti P."/>
            <person name="Shaw S."/>
            <person name="Blin K."/>
            <person name="Weber T."/>
        </authorList>
    </citation>
    <scope>NUCLEOTIDE SEQUENCE</scope>
    <source>
        <strain evidence="14">NBC_01401</strain>
    </source>
</reference>
<dbReference type="SUPFAM" id="SSF48179">
    <property type="entry name" value="6-phosphogluconate dehydrogenase C-terminal domain-like"/>
    <property type="match status" value="1"/>
</dbReference>
<comment type="pathway">
    <text evidence="2 11">Cofactor biosynthesis; (R)-pantothenate biosynthesis; (R)-pantoate from 3-methyl-2-oxobutanoate: step 2/2.</text>
</comment>
<comment type="function">
    <text evidence="1 11">Catalyzes the NADPH-dependent reduction of ketopantoate into pantoic acid.</text>
</comment>
<protein>
    <recommendedName>
        <fullName evidence="5 11">2-dehydropantoate 2-reductase</fullName>
        <ecNumber evidence="4 11">1.1.1.169</ecNumber>
    </recommendedName>
    <alternativeName>
        <fullName evidence="9 11">Ketopantoate reductase</fullName>
    </alternativeName>
</protein>
<dbReference type="InterPro" id="IPR036291">
    <property type="entry name" value="NAD(P)-bd_dom_sf"/>
</dbReference>
<keyword evidence="7 11" id="KW-0521">NADP</keyword>
<feature type="domain" description="Ketopantoate reductase C-terminal" evidence="13">
    <location>
        <begin position="182"/>
        <end position="321"/>
    </location>
</feature>
<dbReference type="InterPro" id="IPR013332">
    <property type="entry name" value="KPR_N"/>
</dbReference>
<dbReference type="InterPro" id="IPR013752">
    <property type="entry name" value="KPA_reductase"/>
</dbReference>
<dbReference type="InterPro" id="IPR008927">
    <property type="entry name" value="6-PGluconate_DH-like_C_sf"/>
</dbReference>
<dbReference type="SUPFAM" id="SSF51735">
    <property type="entry name" value="NAD(P)-binding Rossmann-fold domains"/>
    <property type="match status" value="1"/>
</dbReference>
<evidence type="ECO:0000256" key="11">
    <source>
        <dbReference type="RuleBase" id="RU362068"/>
    </source>
</evidence>
<feature type="domain" description="Ketopantoate reductase N-terminal" evidence="12">
    <location>
        <begin position="12"/>
        <end position="155"/>
    </location>
</feature>
<dbReference type="Gene3D" id="3.40.50.720">
    <property type="entry name" value="NAD(P)-binding Rossmann-like Domain"/>
    <property type="match status" value="1"/>
</dbReference>
<dbReference type="GO" id="GO:0015940">
    <property type="term" value="P:pantothenate biosynthetic process"/>
    <property type="evidence" value="ECO:0007669"/>
    <property type="project" value="UniProtKB-KW"/>
</dbReference>
<evidence type="ECO:0000256" key="5">
    <source>
        <dbReference type="ARBA" id="ARBA00019465"/>
    </source>
</evidence>
<name>A0AAU3H4J2_9ACTN</name>
<dbReference type="PANTHER" id="PTHR43765:SF2">
    <property type="entry name" value="2-DEHYDROPANTOATE 2-REDUCTASE"/>
    <property type="match status" value="1"/>
</dbReference>
<dbReference type="GO" id="GO:0008677">
    <property type="term" value="F:2-dehydropantoate 2-reductase activity"/>
    <property type="evidence" value="ECO:0007669"/>
    <property type="project" value="UniProtKB-EC"/>
</dbReference>
<evidence type="ECO:0000256" key="10">
    <source>
        <dbReference type="ARBA" id="ARBA00048793"/>
    </source>
</evidence>
<evidence type="ECO:0000256" key="3">
    <source>
        <dbReference type="ARBA" id="ARBA00007870"/>
    </source>
</evidence>
<dbReference type="InterPro" id="IPR050838">
    <property type="entry name" value="Ketopantoate_reductase"/>
</dbReference>
<keyword evidence="6 11" id="KW-0566">Pantothenate biosynthesis</keyword>
<proteinExistence type="inferred from homology"/>
<dbReference type="PANTHER" id="PTHR43765">
    <property type="entry name" value="2-DEHYDROPANTOATE 2-REDUCTASE-RELATED"/>
    <property type="match status" value="1"/>
</dbReference>
<dbReference type="EC" id="1.1.1.169" evidence="4 11"/>
<keyword evidence="8 11" id="KW-0560">Oxidoreductase</keyword>
<evidence type="ECO:0000259" key="12">
    <source>
        <dbReference type="Pfam" id="PF02558"/>
    </source>
</evidence>
<dbReference type="NCBIfam" id="NF006083">
    <property type="entry name" value="PRK08229.1"/>
    <property type="match status" value="1"/>
</dbReference>
<evidence type="ECO:0000256" key="6">
    <source>
        <dbReference type="ARBA" id="ARBA00022655"/>
    </source>
</evidence>
<evidence type="ECO:0000256" key="4">
    <source>
        <dbReference type="ARBA" id="ARBA00013014"/>
    </source>
</evidence>
<evidence type="ECO:0000259" key="13">
    <source>
        <dbReference type="Pfam" id="PF08546"/>
    </source>
</evidence>
<dbReference type="AlphaFoldDB" id="A0AAU3H4J2"/>
<comment type="catalytic activity">
    <reaction evidence="10 11">
        <text>(R)-pantoate + NADP(+) = 2-dehydropantoate + NADPH + H(+)</text>
        <dbReference type="Rhea" id="RHEA:16233"/>
        <dbReference type="ChEBI" id="CHEBI:11561"/>
        <dbReference type="ChEBI" id="CHEBI:15378"/>
        <dbReference type="ChEBI" id="CHEBI:15980"/>
        <dbReference type="ChEBI" id="CHEBI:57783"/>
        <dbReference type="ChEBI" id="CHEBI:58349"/>
        <dbReference type="EC" id="1.1.1.169"/>
    </reaction>
</comment>